<dbReference type="InterPro" id="IPR004358">
    <property type="entry name" value="Sig_transdc_His_kin-like_C"/>
</dbReference>
<evidence type="ECO:0000259" key="13">
    <source>
        <dbReference type="PROSITE" id="PS50110"/>
    </source>
</evidence>
<dbReference type="CDD" id="cd17546">
    <property type="entry name" value="REC_hyHK_CKI1_RcsC-like"/>
    <property type="match status" value="1"/>
</dbReference>
<dbReference type="Gene3D" id="1.10.287.130">
    <property type="match status" value="1"/>
</dbReference>
<dbReference type="Pfam" id="PF02518">
    <property type="entry name" value="HATPase_c"/>
    <property type="match status" value="1"/>
</dbReference>
<dbReference type="Proteomes" id="UP001549110">
    <property type="component" value="Unassembled WGS sequence"/>
</dbReference>
<dbReference type="InterPro" id="IPR011006">
    <property type="entry name" value="CheY-like_superfamily"/>
</dbReference>
<dbReference type="CDD" id="cd00082">
    <property type="entry name" value="HisKA"/>
    <property type="match status" value="1"/>
</dbReference>
<keyword evidence="5 10" id="KW-0597">Phosphoprotein</keyword>
<evidence type="ECO:0000256" key="11">
    <source>
        <dbReference type="SAM" id="Phobius"/>
    </source>
</evidence>
<keyword evidence="8" id="KW-0902">Two-component regulatory system</keyword>
<dbReference type="SUPFAM" id="SSF52172">
    <property type="entry name" value="CheY-like"/>
    <property type="match status" value="1"/>
</dbReference>
<dbReference type="PROSITE" id="PS50110">
    <property type="entry name" value="RESPONSE_REGULATORY"/>
    <property type="match status" value="1"/>
</dbReference>
<dbReference type="InterPro" id="IPR007895">
    <property type="entry name" value="MASE1"/>
</dbReference>
<evidence type="ECO:0000259" key="12">
    <source>
        <dbReference type="PROSITE" id="PS50109"/>
    </source>
</evidence>
<feature type="modified residue" description="4-aspartylphosphate" evidence="10">
    <location>
        <position position="611"/>
    </location>
</feature>
<feature type="transmembrane region" description="Helical" evidence="11">
    <location>
        <begin position="38"/>
        <end position="55"/>
    </location>
</feature>
<feature type="transmembrane region" description="Helical" evidence="11">
    <location>
        <begin position="187"/>
        <end position="204"/>
    </location>
</feature>
<dbReference type="PANTHER" id="PTHR45339">
    <property type="entry name" value="HYBRID SIGNAL TRANSDUCTION HISTIDINE KINASE J"/>
    <property type="match status" value="1"/>
</dbReference>
<dbReference type="SMART" id="SM00448">
    <property type="entry name" value="REC"/>
    <property type="match status" value="1"/>
</dbReference>
<feature type="transmembrane region" description="Helical" evidence="11">
    <location>
        <begin position="119"/>
        <end position="145"/>
    </location>
</feature>
<accession>A0ABV2EEI6</accession>
<keyword evidence="4" id="KW-1003">Cell membrane</keyword>
<dbReference type="PRINTS" id="PR00344">
    <property type="entry name" value="BCTRLSENSOR"/>
</dbReference>
<keyword evidence="7 11" id="KW-1133">Transmembrane helix</keyword>
<dbReference type="InterPro" id="IPR001789">
    <property type="entry name" value="Sig_transdc_resp-reg_receiver"/>
</dbReference>
<dbReference type="CDD" id="cd16922">
    <property type="entry name" value="HATPase_EvgS-ArcB-TorS-like"/>
    <property type="match status" value="1"/>
</dbReference>
<dbReference type="InterPro" id="IPR003661">
    <property type="entry name" value="HisK_dim/P_dom"/>
</dbReference>
<dbReference type="RefSeq" id="WP_331930580.1">
    <property type="nucleotide sequence ID" value="NZ_JBEPLU010000001.1"/>
</dbReference>
<dbReference type="EMBL" id="JBEPLU010000001">
    <property type="protein sequence ID" value="MET3525444.1"/>
    <property type="molecule type" value="Genomic_DNA"/>
</dbReference>
<dbReference type="SMART" id="SM00387">
    <property type="entry name" value="HATPase_c"/>
    <property type="match status" value="1"/>
</dbReference>
<comment type="subcellular location">
    <subcellularLocation>
        <location evidence="2">Cell membrane</location>
        <topology evidence="2">Multi-pass membrane protein</topology>
    </subcellularLocation>
</comment>
<feature type="transmembrane region" description="Helical" evidence="11">
    <location>
        <begin position="157"/>
        <end position="175"/>
    </location>
</feature>
<evidence type="ECO:0000256" key="2">
    <source>
        <dbReference type="ARBA" id="ARBA00004651"/>
    </source>
</evidence>
<comment type="catalytic activity">
    <reaction evidence="1">
        <text>ATP + protein L-histidine = ADP + protein N-phospho-L-histidine.</text>
        <dbReference type="EC" id="2.7.13.3"/>
    </reaction>
</comment>
<evidence type="ECO:0000313" key="14">
    <source>
        <dbReference type="EMBL" id="MET3525444.1"/>
    </source>
</evidence>
<gene>
    <name evidence="14" type="ORF">ABID41_000539</name>
</gene>
<dbReference type="Gene3D" id="3.30.565.10">
    <property type="entry name" value="Histidine kinase-like ATPase, C-terminal domain"/>
    <property type="match status" value="1"/>
</dbReference>
<evidence type="ECO:0000256" key="7">
    <source>
        <dbReference type="ARBA" id="ARBA00022989"/>
    </source>
</evidence>
<comment type="caution">
    <text evidence="14">The sequence shown here is derived from an EMBL/GenBank/DDBJ whole genome shotgun (WGS) entry which is preliminary data.</text>
</comment>
<feature type="domain" description="Histidine kinase" evidence="12">
    <location>
        <begin position="322"/>
        <end position="543"/>
    </location>
</feature>
<keyword evidence="14" id="KW-0808">Transferase</keyword>
<keyword evidence="9 11" id="KW-0472">Membrane</keyword>
<name>A0ABV2EEI6_9CAUL</name>
<keyword evidence="14" id="KW-0418">Kinase</keyword>
<sequence>MSARNGRIHYLALGGCLAALFMLSTAFSLVLTREGEGIATVWLGGGVLAAGFLMLPRRWSLGLGALCWTFQFGCNLVLGNSLVHALTFPILTIGEAAFTAWLAVKVCGPALRLTTLSRLARLIGLAVAPATSLSALLAADVLTLYGHSFDTVLANWFYGHALGMVIVLPAILLAARPGLMREFQRPAIEELALYALVAASGVIAFTPMRFPLVLLFFPAMTLVAFRLGPRGAAIAALIMGVTASIMVVQAPLAEGVSWSVMERTRAMQFLVALCFFTSLTTAMAIFEQKRMKRLWIGRTRAARASQDRALAAGKAKTEFLATMSHEIRTPMTSIVGFTEVLLTREDLPEHARRQLSLIDRAGASLLSVVNDILDFSKVEAGEVTLNPVPTVPRALVQETLAIVAEAAKLKGLDLRLSFIGPVDRTVMIDELRVRQILLNLLSNAIKFTDHGRVSLEAQAIAQGDHMALRFRVSDTGVGLTPDRAARLFKRFSQGDASVSRTHGGTGLGLAICKGLVELMGGHIAVEPPSGAGAVFGIEIPAPVADAQTQAAPESPVQPLAAKVLLVDDHPANRELAATVLDILGCEVTLAEDGEEAVTAAASRAFDLILMDVHMPRMDGLQASRAIRALGGENATLPILAMSADVMPEMEAACLEAGMNATVGKPIQIPALHAALARWLGRDASAIAA</sequence>
<dbReference type="InterPro" id="IPR003594">
    <property type="entry name" value="HATPase_dom"/>
</dbReference>
<keyword evidence="6 11" id="KW-0812">Transmembrane</keyword>
<keyword evidence="15" id="KW-1185">Reference proteome</keyword>
<evidence type="ECO:0000256" key="8">
    <source>
        <dbReference type="ARBA" id="ARBA00023012"/>
    </source>
</evidence>
<dbReference type="GO" id="GO:0016301">
    <property type="term" value="F:kinase activity"/>
    <property type="evidence" value="ECO:0007669"/>
    <property type="project" value="UniProtKB-KW"/>
</dbReference>
<evidence type="ECO:0000256" key="6">
    <source>
        <dbReference type="ARBA" id="ARBA00022692"/>
    </source>
</evidence>
<dbReference type="PROSITE" id="PS50109">
    <property type="entry name" value="HIS_KIN"/>
    <property type="match status" value="1"/>
</dbReference>
<dbReference type="SUPFAM" id="SSF55874">
    <property type="entry name" value="ATPase domain of HSP90 chaperone/DNA topoisomerase II/histidine kinase"/>
    <property type="match status" value="1"/>
</dbReference>
<evidence type="ECO:0000313" key="15">
    <source>
        <dbReference type="Proteomes" id="UP001549110"/>
    </source>
</evidence>
<dbReference type="InterPro" id="IPR036097">
    <property type="entry name" value="HisK_dim/P_sf"/>
</dbReference>
<evidence type="ECO:0000256" key="3">
    <source>
        <dbReference type="ARBA" id="ARBA00012438"/>
    </source>
</evidence>
<dbReference type="Gene3D" id="3.40.50.2300">
    <property type="match status" value="1"/>
</dbReference>
<organism evidence="14 15">
    <name type="scientific">Phenylobacterium koreense</name>
    <dbReference type="NCBI Taxonomy" id="266125"/>
    <lineage>
        <taxon>Bacteria</taxon>
        <taxon>Pseudomonadati</taxon>
        <taxon>Pseudomonadota</taxon>
        <taxon>Alphaproteobacteria</taxon>
        <taxon>Caulobacterales</taxon>
        <taxon>Caulobacteraceae</taxon>
        <taxon>Phenylobacterium</taxon>
    </lineage>
</organism>
<evidence type="ECO:0000256" key="5">
    <source>
        <dbReference type="ARBA" id="ARBA00022553"/>
    </source>
</evidence>
<proteinExistence type="predicted"/>
<dbReference type="EC" id="2.7.13.3" evidence="3"/>
<dbReference type="Pfam" id="PF05231">
    <property type="entry name" value="MASE1"/>
    <property type="match status" value="1"/>
</dbReference>
<reference evidence="14 15" key="1">
    <citation type="submission" date="2024-06" db="EMBL/GenBank/DDBJ databases">
        <title>Genomic Encyclopedia of Type Strains, Phase IV (KMG-IV): sequencing the most valuable type-strain genomes for metagenomic binning, comparative biology and taxonomic classification.</title>
        <authorList>
            <person name="Goeker M."/>
        </authorList>
    </citation>
    <scope>NUCLEOTIDE SEQUENCE [LARGE SCALE GENOMIC DNA]</scope>
    <source>
        <strain evidence="14 15">DSM 17809</strain>
    </source>
</reference>
<dbReference type="Pfam" id="PF00512">
    <property type="entry name" value="HisKA"/>
    <property type="match status" value="1"/>
</dbReference>
<feature type="transmembrane region" description="Helical" evidence="11">
    <location>
        <begin position="234"/>
        <end position="253"/>
    </location>
</feature>
<dbReference type="SUPFAM" id="SSF47384">
    <property type="entry name" value="Homodimeric domain of signal transducing histidine kinase"/>
    <property type="match status" value="1"/>
</dbReference>
<dbReference type="InterPro" id="IPR005467">
    <property type="entry name" value="His_kinase_dom"/>
</dbReference>
<dbReference type="PANTHER" id="PTHR45339:SF1">
    <property type="entry name" value="HYBRID SIGNAL TRANSDUCTION HISTIDINE KINASE J"/>
    <property type="match status" value="1"/>
</dbReference>
<evidence type="ECO:0000256" key="4">
    <source>
        <dbReference type="ARBA" id="ARBA00022475"/>
    </source>
</evidence>
<feature type="domain" description="Response regulatory" evidence="13">
    <location>
        <begin position="562"/>
        <end position="679"/>
    </location>
</feature>
<dbReference type="Pfam" id="PF00072">
    <property type="entry name" value="Response_reg"/>
    <property type="match status" value="1"/>
</dbReference>
<evidence type="ECO:0000256" key="9">
    <source>
        <dbReference type="ARBA" id="ARBA00023136"/>
    </source>
</evidence>
<dbReference type="SMART" id="SM00388">
    <property type="entry name" value="HisKA"/>
    <property type="match status" value="1"/>
</dbReference>
<protein>
    <recommendedName>
        <fullName evidence="3">histidine kinase</fullName>
        <ecNumber evidence="3">2.7.13.3</ecNumber>
    </recommendedName>
</protein>
<feature type="transmembrane region" description="Helical" evidence="11">
    <location>
        <begin position="265"/>
        <end position="286"/>
    </location>
</feature>
<feature type="transmembrane region" description="Helical" evidence="11">
    <location>
        <begin position="88"/>
        <end position="107"/>
    </location>
</feature>
<evidence type="ECO:0000256" key="10">
    <source>
        <dbReference type="PROSITE-ProRule" id="PRU00169"/>
    </source>
</evidence>
<evidence type="ECO:0000256" key="1">
    <source>
        <dbReference type="ARBA" id="ARBA00000085"/>
    </source>
</evidence>
<dbReference type="InterPro" id="IPR036890">
    <property type="entry name" value="HATPase_C_sf"/>
</dbReference>